<dbReference type="GO" id="GO:0016020">
    <property type="term" value="C:membrane"/>
    <property type="evidence" value="ECO:0007669"/>
    <property type="project" value="InterPro"/>
</dbReference>
<accession>A0A9D4HNT9</accession>
<keyword evidence="4" id="KW-0342">GTP-binding</keyword>
<protein>
    <recommendedName>
        <fullName evidence="5">IRG-type G domain-containing protein</fullName>
    </recommendedName>
</protein>
<keyword evidence="7" id="KW-1185">Reference proteome</keyword>
<gene>
    <name evidence="6" type="ORF">DPMN_053420</name>
</gene>
<dbReference type="InterPro" id="IPR027417">
    <property type="entry name" value="P-loop_NTPase"/>
</dbReference>
<organism evidence="6 7">
    <name type="scientific">Dreissena polymorpha</name>
    <name type="common">Zebra mussel</name>
    <name type="synonym">Mytilus polymorpha</name>
    <dbReference type="NCBI Taxonomy" id="45954"/>
    <lineage>
        <taxon>Eukaryota</taxon>
        <taxon>Metazoa</taxon>
        <taxon>Spiralia</taxon>
        <taxon>Lophotrochozoa</taxon>
        <taxon>Mollusca</taxon>
        <taxon>Bivalvia</taxon>
        <taxon>Autobranchia</taxon>
        <taxon>Heteroconchia</taxon>
        <taxon>Euheterodonta</taxon>
        <taxon>Imparidentia</taxon>
        <taxon>Neoheterodontei</taxon>
        <taxon>Myida</taxon>
        <taxon>Dreissenoidea</taxon>
        <taxon>Dreissenidae</taxon>
        <taxon>Dreissena</taxon>
    </lineage>
</organism>
<sequence>MGDRNTSHSCNAGVGKSSFINAIQDVKPDEDGWAPVSVVEGTMRPTKYSHRVFSNILLWDLPDVGTERFRRETYMGQVEFERYDFYIIVCAGRFTENDIWLAETIRQKCKTFFFVRTKVKQDIDYERRVYAGPSVFDEKFVLRKIRSNCLDSLPISRRGVVFLIDNYEQHLYDFGKLAMAIIDNSPPEKRQVATFGMCLLTEDVIKAKEEELKNRIWKTALMVAVTDESSIDVFGISSTDDYLLKEAQFYREQFQLTNAHLEKYAEAEGKTKKEFM</sequence>
<name>A0A9D4HNT9_DREPO</name>
<dbReference type="InterPro" id="IPR007743">
    <property type="entry name" value="Immunity-related_GTPase-like"/>
</dbReference>
<reference evidence="6" key="1">
    <citation type="journal article" date="2019" name="bioRxiv">
        <title>The Genome of the Zebra Mussel, Dreissena polymorpha: A Resource for Invasive Species Research.</title>
        <authorList>
            <person name="McCartney M.A."/>
            <person name="Auch B."/>
            <person name="Kono T."/>
            <person name="Mallez S."/>
            <person name="Zhang Y."/>
            <person name="Obille A."/>
            <person name="Becker A."/>
            <person name="Abrahante J.E."/>
            <person name="Garbe J."/>
            <person name="Badalamenti J.P."/>
            <person name="Herman A."/>
            <person name="Mangelson H."/>
            <person name="Liachko I."/>
            <person name="Sullivan S."/>
            <person name="Sone E.D."/>
            <person name="Koren S."/>
            <person name="Silverstein K.A.T."/>
            <person name="Beckman K.B."/>
            <person name="Gohl D.M."/>
        </authorList>
    </citation>
    <scope>NUCLEOTIDE SEQUENCE</scope>
    <source>
        <strain evidence="6">Duluth1</strain>
        <tissue evidence="6">Whole animal</tissue>
    </source>
</reference>
<keyword evidence="2" id="KW-0547">Nucleotide-binding</keyword>
<dbReference type="SUPFAM" id="SSF52540">
    <property type="entry name" value="P-loop containing nucleoside triphosphate hydrolases"/>
    <property type="match status" value="1"/>
</dbReference>
<evidence type="ECO:0000256" key="4">
    <source>
        <dbReference type="ARBA" id="ARBA00023134"/>
    </source>
</evidence>
<evidence type="ECO:0000313" key="6">
    <source>
        <dbReference type="EMBL" id="KAH3727482.1"/>
    </source>
</evidence>
<dbReference type="GO" id="GO:0016787">
    <property type="term" value="F:hydrolase activity"/>
    <property type="evidence" value="ECO:0007669"/>
    <property type="project" value="UniProtKB-KW"/>
</dbReference>
<dbReference type="InterPro" id="IPR030385">
    <property type="entry name" value="G_IRG_dom"/>
</dbReference>
<comment type="similarity">
    <text evidence="1">Belongs to the TRAFAC class dynamin-like GTPase superfamily. IRG family.</text>
</comment>
<evidence type="ECO:0000313" key="7">
    <source>
        <dbReference type="Proteomes" id="UP000828390"/>
    </source>
</evidence>
<reference evidence="6" key="2">
    <citation type="submission" date="2020-11" db="EMBL/GenBank/DDBJ databases">
        <authorList>
            <person name="McCartney M.A."/>
            <person name="Auch B."/>
            <person name="Kono T."/>
            <person name="Mallez S."/>
            <person name="Becker A."/>
            <person name="Gohl D.M."/>
            <person name="Silverstein K.A.T."/>
            <person name="Koren S."/>
            <person name="Bechman K.B."/>
            <person name="Herman A."/>
            <person name="Abrahante J.E."/>
            <person name="Garbe J."/>
        </authorList>
    </citation>
    <scope>NUCLEOTIDE SEQUENCE</scope>
    <source>
        <strain evidence="6">Duluth1</strain>
        <tissue evidence="6">Whole animal</tissue>
    </source>
</reference>
<dbReference type="Proteomes" id="UP000828390">
    <property type="component" value="Unassembled WGS sequence"/>
</dbReference>
<dbReference type="GO" id="GO:0005525">
    <property type="term" value="F:GTP binding"/>
    <property type="evidence" value="ECO:0007669"/>
    <property type="project" value="UniProtKB-KW"/>
</dbReference>
<dbReference type="PANTHER" id="PTHR32341:SF10">
    <property type="entry name" value="INTERFERON-INDUCIBLE GTPASE 5"/>
    <property type="match status" value="1"/>
</dbReference>
<dbReference type="OrthoDB" id="6158560at2759"/>
<dbReference type="EMBL" id="JAIWYP010000012">
    <property type="protein sequence ID" value="KAH3727482.1"/>
    <property type="molecule type" value="Genomic_DNA"/>
</dbReference>
<dbReference type="FunFam" id="3.40.50.300:FF:000541">
    <property type="entry name" value="Immunity related GTPase M"/>
    <property type="match status" value="1"/>
</dbReference>
<evidence type="ECO:0000259" key="5">
    <source>
        <dbReference type="PROSITE" id="PS51716"/>
    </source>
</evidence>
<dbReference type="PROSITE" id="PS51716">
    <property type="entry name" value="G_IRG"/>
    <property type="match status" value="1"/>
</dbReference>
<dbReference type="Pfam" id="PF05049">
    <property type="entry name" value="IIGP"/>
    <property type="match status" value="1"/>
</dbReference>
<dbReference type="InterPro" id="IPR051515">
    <property type="entry name" value="IRG"/>
</dbReference>
<keyword evidence="3" id="KW-0378">Hydrolase</keyword>
<dbReference type="AlphaFoldDB" id="A0A9D4HNT9"/>
<evidence type="ECO:0000256" key="1">
    <source>
        <dbReference type="ARBA" id="ARBA00005429"/>
    </source>
</evidence>
<dbReference type="PANTHER" id="PTHR32341">
    <property type="entry name" value="INTERFERON-INDUCIBLE GTPASE"/>
    <property type="match status" value="1"/>
</dbReference>
<proteinExistence type="inferred from homology"/>
<comment type="caution">
    <text evidence="6">The sequence shown here is derived from an EMBL/GenBank/DDBJ whole genome shotgun (WGS) entry which is preliminary data.</text>
</comment>
<evidence type="ECO:0000256" key="2">
    <source>
        <dbReference type="ARBA" id="ARBA00022741"/>
    </source>
</evidence>
<feature type="domain" description="IRG-type G" evidence="5">
    <location>
        <begin position="2"/>
        <end position="184"/>
    </location>
</feature>
<dbReference type="Gene3D" id="3.40.50.300">
    <property type="entry name" value="P-loop containing nucleotide triphosphate hydrolases"/>
    <property type="match status" value="1"/>
</dbReference>
<evidence type="ECO:0000256" key="3">
    <source>
        <dbReference type="ARBA" id="ARBA00022801"/>
    </source>
</evidence>